<comment type="caution">
    <text evidence="3">The sequence shown here is derived from an EMBL/GenBank/DDBJ whole genome shotgun (WGS) entry which is preliminary data.</text>
</comment>
<sequence length="401" mass="43729">MIQRYLWMVSDVSVVLLNTDLTGVPVRKINGPLSDLWKKMSKSVHQHPNNQRMESSEERVEFESGPWIEMCRFMDWGVTEGQINGGLDLSKLPINTEQIATGFHTSGTVKEDFLVLIKSSKYVDDEIVATFHDPLGCIDGYFHRDVVEAIGAALVVGTGLILRNVTVFVPVERRQQYLNICRGNVIEEVTAFNSEQPTWVDSLSILEDPEGPTTTTADLLAMTQRQVIIQSHAQRAPPKRKWAWKSFAPKKKKTQQQEAEPSPTTSESPSPAMLPTPPSAKPSTLKSRSPARTPIAMTKKSVVINDTPPSSSSRAKPPTIPSPRAIIPSGTPSTPTPAPAQSSRPTTAPSNPISSSLAKPKAVLAKPGVSNATSAAQIIKPSMAPDEVTKAIDDVLNEDDW</sequence>
<feature type="compositionally biased region" description="Low complexity" evidence="1">
    <location>
        <begin position="328"/>
        <end position="350"/>
    </location>
</feature>
<dbReference type="InterPro" id="IPR028045">
    <property type="entry name" value="HROB"/>
</dbReference>
<evidence type="ECO:0000256" key="1">
    <source>
        <dbReference type="SAM" id="MobiDB-lite"/>
    </source>
</evidence>
<feature type="domain" description="Homologous recombination OB-fold protein OB-fold" evidence="2">
    <location>
        <begin position="113"/>
        <end position="186"/>
    </location>
</feature>
<dbReference type="VEuPathDB" id="FungiDB:AeMF1_001097"/>
<feature type="compositionally biased region" description="Low complexity" evidence="1">
    <location>
        <begin position="258"/>
        <end position="271"/>
    </location>
</feature>
<accession>A0A6G0WXE7</accession>
<evidence type="ECO:0000259" key="2">
    <source>
        <dbReference type="Pfam" id="PF15072"/>
    </source>
</evidence>
<dbReference type="EMBL" id="VJMJ01000137">
    <property type="protein sequence ID" value="KAF0732155.1"/>
    <property type="molecule type" value="Genomic_DNA"/>
</dbReference>
<evidence type="ECO:0000313" key="3">
    <source>
        <dbReference type="EMBL" id="KAF0732155.1"/>
    </source>
</evidence>
<dbReference type="Proteomes" id="UP000481153">
    <property type="component" value="Unassembled WGS sequence"/>
</dbReference>
<organism evidence="3 4">
    <name type="scientific">Aphanomyces euteiches</name>
    <dbReference type="NCBI Taxonomy" id="100861"/>
    <lineage>
        <taxon>Eukaryota</taxon>
        <taxon>Sar</taxon>
        <taxon>Stramenopiles</taxon>
        <taxon>Oomycota</taxon>
        <taxon>Saprolegniomycetes</taxon>
        <taxon>Saprolegniales</taxon>
        <taxon>Verrucalvaceae</taxon>
        <taxon>Aphanomyces</taxon>
    </lineage>
</organism>
<dbReference type="PRINTS" id="PR01217">
    <property type="entry name" value="PRICHEXTENSN"/>
</dbReference>
<feature type="region of interest" description="Disordered" evidence="1">
    <location>
        <begin position="248"/>
        <end position="372"/>
    </location>
</feature>
<reference evidence="3 4" key="1">
    <citation type="submission" date="2019-07" db="EMBL/GenBank/DDBJ databases">
        <title>Genomics analysis of Aphanomyces spp. identifies a new class of oomycete effector associated with host adaptation.</title>
        <authorList>
            <person name="Gaulin E."/>
        </authorList>
    </citation>
    <scope>NUCLEOTIDE SEQUENCE [LARGE SCALE GENOMIC DNA]</scope>
    <source>
        <strain evidence="3 4">ATCC 201684</strain>
    </source>
</reference>
<dbReference type="GO" id="GO:0000725">
    <property type="term" value="P:recombinational repair"/>
    <property type="evidence" value="ECO:0007669"/>
    <property type="project" value="InterPro"/>
</dbReference>
<dbReference type="InterPro" id="IPR058570">
    <property type="entry name" value="HROB_OB"/>
</dbReference>
<proteinExistence type="predicted"/>
<name>A0A6G0WXE7_9STRA</name>
<protein>
    <recommendedName>
        <fullName evidence="2">Homologous recombination OB-fold protein OB-fold domain-containing protein</fullName>
    </recommendedName>
</protein>
<dbReference type="PANTHER" id="PTHR14523">
    <property type="entry name" value="UNCHARACTERIZED PROTEIN C17ORF53 HOMOLOG"/>
    <property type="match status" value="1"/>
</dbReference>
<keyword evidence="4" id="KW-1185">Reference proteome</keyword>
<dbReference type="AlphaFoldDB" id="A0A6G0WXE7"/>
<dbReference type="Pfam" id="PF15072">
    <property type="entry name" value="HROB"/>
    <property type="match status" value="1"/>
</dbReference>
<gene>
    <name evidence="3" type="ORF">Ae201684_010805</name>
</gene>
<evidence type="ECO:0000313" key="4">
    <source>
        <dbReference type="Proteomes" id="UP000481153"/>
    </source>
</evidence>
<dbReference type="PANTHER" id="PTHR14523:SF1">
    <property type="entry name" value="HOMOLOGOUS RECOMBINATION OB-FOLD PROTEIN"/>
    <property type="match status" value="1"/>
</dbReference>